<dbReference type="HOGENOM" id="CLU_000288_138_6_1"/>
<sequence length="314" mass="35145">MTYTALLSLAILRDDFSCLDRSGLIISEGMPKREWQDSTVELATAITSVFSWYRRSALTIVHLADIFGTGMPSSSVVAGRSKNFSRRALYCSTECSSSNHKKDAILLRELEDATGIAQQYLTNFDPGIDNARSRLQWAPERHTTEPEDIPYSLFGISNIYLPIVPGESAEHALGRLLAEIVTQSGDISILSWVGEGSTFNCCFPTHISSYRFARGASSPLCAIDLQASMSNTTDFRPFEAWHKLFNSPSKLDLPQFICHRLRLPSYIGLQQSTWKISMPLDFHVYEIHVGGLTFSRSNCCTNLKTYHVSRSHML</sequence>
<name>A0A0C3DJ44_9AGAM</name>
<gene>
    <name evidence="1" type="ORF">SCLCIDRAFT_29880</name>
</gene>
<dbReference type="EMBL" id="KN822123">
    <property type="protein sequence ID" value="KIM56081.1"/>
    <property type="molecule type" value="Genomic_DNA"/>
</dbReference>
<accession>A0A0C3DJ44</accession>
<dbReference type="OrthoDB" id="2634090at2759"/>
<keyword evidence="2" id="KW-1185">Reference proteome</keyword>
<dbReference type="InParanoid" id="A0A0C3DJ44"/>
<dbReference type="AlphaFoldDB" id="A0A0C3DJ44"/>
<evidence type="ECO:0000313" key="2">
    <source>
        <dbReference type="Proteomes" id="UP000053989"/>
    </source>
</evidence>
<protein>
    <submittedName>
        <fullName evidence="1">Uncharacterized protein</fullName>
    </submittedName>
</protein>
<organism evidence="1 2">
    <name type="scientific">Scleroderma citrinum Foug A</name>
    <dbReference type="NCBI Taxonomy" id="1036808"/>
    <lineage>
        <taxon>Eukaryota</taxon>
        <taxon>Fungi</taxon>
        <taxon>Dikarya</taxon>
        <taxon>Basidiomycota</taxon>
        <taxon>Agaricomycotina</taxon>
        <taxon>Agaricomycetes</taxon>
        <taxon>Agaricomycetidae</taxon>
        <taxon>Boletales</taxon>
        <taxon>Sclerodermatineae</taxon>
        <taxon>Sclerodermataceae</taxon>
        <taxon>Scleroderma</taxon>
    </lineage>
</organism>
<dbReference type="PANTHER" id="PTHR10622">
    <property type="entry name" value="HET DOMAIN-CONTAINING PROTEIN"/>
    <property type="match status" value="1"/>
</dbReference>
<dbReference type="Proteomes" id="UP000053989">
    <property type="component" value="Unassembled WGS sequence"/>
</dbReference>
<evidence type="ECO:0000313" key="1">
    <source>
        <dbReference type="EMBL" id="KIM56081.1"/>
    </source>
</evidence>
<dbReference type="STRING" id="1036808.A0A0C3DJ44"/>
<proteinExistence type="predicted"/>
<reference evidence="1 2" key="1">
    <citation type="submission" date="2014-04" db="EMBL/GenBank/DDBJ databases">
        <authorList>
            <consortium name="DOE Joint Genome Institute"/>
            <person name="Kuo A."/>
            <person name="Kohler A."/>
            <person name="Nagy L.G."/>
            <person name="Floudas D."/>
            <person name="Copeland A."/>
            <person name="Barry K.W."/>
            <person name="Cichocki N."/>
            <person name="Veneault-Fourrey C."/>
            <person name="LaButti K."/>
            <person name="Lindquist E.A."/>
            <person name="Lipzen A."/>
            <person name="Lundell T."/>
            <person name="Morin E."/>
            <person name="Murat C."/>
            <person name="Sun H."/>
            <person name="Tunlid A."/>
            <person name="Henrissat B."/>
            <person name="Grigoriev I.V."/>
            <person name="Hibbett D.S."/>
            <person name="Martin F."/>
            <person name="Nordberg H.P."/>
            <person name="Cantor M.N."/>
            <person name="Hua S.X."/>
        </authorList>
    </citation>
    <scope>NUCLEOTIDE SEQUENCE [LARGE SCALE GENOMIC DNA]</scope>
    <source>
        <strain evidence="1 2">Foug A</strain>
    </source>
</reference>
<reference evidence="2" key="2">
    <citation type="submission" date="2015-01" db="EMBL/GenBank/DDBJ databases">
        <title>Evolutionary Origins and Diversification of the Mycorrhizal Mutualists.</title>
        <authorList>
            <consortium name="DOE Joint Genome Institute"/>
            <consortium name="Mycorrhizal Genomics Consortium"/>
            <person name="Kohler A."/>
            <person name="Kuo A."/>
            <person name="Nagy L.G."/>
            <person name="Floudas D."/>
            <person name="Copeland A."/>
            <person name="Barry K.W."/>
            <person name="Cichocki N."/>
            <person name="Veneault-Fourrey C."/>
            <person name="LaButti K."/>
            <person name="Lindquist E.A."/>
            <person name="Lipzen A."/>
            <person name="Lundell T."/>
            <person name="Morin E."/>
            <person name="Murat C."/>
            <person name="Riley R."/>
            <person name="Ohm R."/>
            <person name="Sun H."/>
            <person name="Tunlid A."/>
            <person name="Henrissat B."/>
            <person name="Grigoriev I.V."/>
            <person name="Hibbett D.S."/>
            <person name="Martin F."/>
        </authorList>
    </citation>
    <scope>NUCLEOTIDE SEQUENCE [LARGE SCALE GENOMIC DNA]</scope>
    <source>
        <strain evidence="2">Foug A</strain>
    </source>
</reference>
<dbReference type="PANTHER" id="PTHR10622:SF10">
    <property type="entry name" value="HET DOMAIN-CONTAINING PROTEIN"/>
    <property type="match status" value="1"/>
</dbReference>